<dbReference type="Pfam" id="PF14223">
    <property type="entry name" value="Retrotran_gag_2"/>
    <property type="match status" value="1"/>
</dbReference>
<dbReference type="PANTHER" id="PTHR35317:SF38">
    <property type="entry name" value="RNA-DIRECTED DNA POLYMERASE"/>
    <property type="match status" value="1"/>
</dbReference>
<keyword evidence="3" id="KW-1185">Reference proteome</keyword>
<dbReference type="OrthoDB" id="780295at2759"/>
<sequence length="296" mass="32439">MALNSPKSSGADKEVMQRAWNQAAGNLVWPMLTRTNYQSWSAHVQCNLEGIYLWDAIESDKVERRHDRLAVGAMLRGVPEDMHAMLLNKKSAKEAWESLKTMHLGADRVKEVTAQKLLSDFEAISFKTSETIEEFAMRITKLASDLRGLGETSVDDARVVKKFLRVVPPRYNQVAVAIEMFCDVKTLSIEELVGRLRAAEAWFEPTVEQVTDKAGRLLLTEEEWMARNKSRMVNAESSSGGGKGGGKYIKKDQSGGRGVSSGGGSMAMTRASPEVVSRRRAGAGSVVSTGTGARNA</sequence>
<accession>A0A811QF95</accession>
<dbReference type="PANTHER" id="PTHR35317">
    <property type="entry name" value="OS04G0629600 PROTEIN"/>
    <property type="match status" value="1"/>
</dbReference>
<gene>
    <name evidence="2" type="ORF">NCGR_LOCUS38052</name>
</gene>
<name>A0A811QF95_9POAL</name>
<feature type="compositionally biased region" description="Polar residues" evidence="1">
    <location>
        <begin position="286"/>
        <end position="296"/>
    </location>
</feature>
<feature type="region of interest" description="Disordered" evidence="1">
    <location>
        <begin position="230"/>
        <end position="296"/>
    </location>
</feature>
<evidence type="ECO:0000313" key="2">
    <source>
        <dbReference type="EMBL" id="CAD6254448.1"/>
    </source>
</evidence>
<dbReference type="EMBL" id="CAJGYO010000009">
    <property type="protein sequence ID" value="CAD6254448.1"/>
    <property type="molecule type" value="Genomic_DNA"/>
</dbReference>
<organism evidence="2 3">
    <name type="scientific">Miscanthus lutarioriparius</name>
    <dbReference type="NCBI Taxonomy" id="422564"/>
    <lineage>
        <taxon>Eukaryota</taxon>
        <taxon>Viridiplantae</taxon>
        <taxon>Streptophyta</taxon>
        <taxon>Embryophyta</taxon>
        <taxon>Tracheophyta</taxon>
        <taxon>Spermatophyta</taxon>
        <taxon>Magnoliopsida</taxon>
        <taxon>Liliopsida</taxon>
        <taxon>Poales</taxon>
        <taxon>Poaceae</taxon>
        <taxon>PACMAD clade</taxon>
        <taxon>Panicoideae</taxon>
        <taxon>Andropogonodae</taxon>
        <taxon>Andropogoneae</taxon>
        <taxon>Saccharinae</taxon>
        <taxon>Miscanthus</taxon>
    </lineage>
</organism>
<evidence type="ECO:0008006" key="4">
    <source>
        <dbReference type="Google" id="ProtNLM"/>
    </source>
</evidence>
<feature type="compositionally biased region" description="Gly residues" evidence="1">
    <location>
        <begin position="255"/>
        <end position="265"/>
    </location>
</feature>
<dbReference type="AlphaFoldDB" id="A0A811QF95"/>
<protein>
    <recommendedName>
        <fullName evidence="4">DUF4219 domain-containing protein</fullName>
    </recommendedName>
</protein>
<evidence type="ECO:0000256" key="1">
    <source>
        <dbReference type="SAM" id="MobiDB-lite"/>
    </source>
</evidence>
<comment type="caution">
    <text evidence="2">The sequence shown here is derived from an EMBL/GenBank/DDBJ whole genome shotgun (WGS) entry which is preliminary data.</text>
</comment>
<evidence type="ECO:0000313" key="3">
    <source>
        <dbReference type="Proteomes" id="UP000604825"/>
    </source>
</evidence>
<dbReference type="Proteomes" id="UP000604825">
    <property type="component" value="Unassembled WGS sequence"/>
</dbReference>
<proteinExistence type="predicted"/>
<reference evidence="2" key="1">
    <citation type="submission" date="2020-10" db="EMBL/GenBank/DDBJ databases">
        <authorList>
            <person name="Han B."/>
            <person name="Lu T."/>
            <person name="Zhao Q."/>
            <person name="Huang X."/>
            <person name="Zhao Y."/>
        </authorList>
    </citation>
    <scope>NUCLEOTIDE SEQUENCE</scope>
</reference>